<name>A0AC34RKB4_9BILA</name>
<sequence>MKNPSLMVKWIIQSACKEADKLKSNVFKSEFSEAEWFLILTKKRTNICQLTLDFASGAFAYSAQVSIINQDENKIIHGQLSGACKNLDLEISWDDLFSDSFGFVQDDILSIEVEINWNLIILAESLTLFTLAEPKSLADVMLLNFKKERFTDCVLVVANEEIKAHKNVLAGYSEVFQAVFTDNTTSRIQIEETSPQVVRTALEHVYSDGATQITENLILGVLTFADKYAFVSLLNKCQTLIVNSLNISNFCDVYTVFEKLQTQFGLFACVQFFHKNGKQIVNSESFRQVDPIIAKQLLENYFRD</sequence>
<organism evidence="1 2">
    <name type="scientific">Panagrolaimus sp. JU765</name>
    <dbReference type="NCBI Taxonomy" id="591449"/>
    <lineage>
        <taxon>Eukaryota</taxon>
        <taxon>Metazoa</taxon>
        <taxon>Ecdysozoa</taxon>
        <taxon>Nematoda</taxon>
        <taxon>Chromadorea</taxon>
        <taxon>Rhabditida</taxon>
        <taxon>Tylenchina</taxon>
        <taxon>Panagrolaimomorpha</taxon>
        <taxon>Panagrolaimoidea</taxon>
        <taxon>Panagrolaimidae</taxon>
        <taxon>Panagrolaimus</taxon>
    </lineage>
</organism>
<dbReference type="WBParaSite" id="JU765_v2.g759.t1">
    <property type="protein sequence ID" value="JU765_v2.g759.t1"/>
    <property type="gene ID" value="JU765_v2.g759"/>
</dbReference>
<dbReference type="Proteomes" id="UP000887576">
    <property type="component" value="Unplaced"/>
</dbReference>
<protein>
    <submittedName>
        <fullName evidence="2">BTB domain-containing protein</fullName>
    </submittedName>
</protein>
<proteinExistence type="predicted"/>
<accession>A0AC34RKB4</accession>
<evidence type="ECO:0000313" key="1">
    <source>
        <dbReference type="Proteomes" id="UP000887576"/>
    </source>
</evidence>
<reference evidence="2" key="1">
    <citation type="submission" date="2022-11" db="UniProtKB">
        <authorList>
            <consortium name="WormBaseParasite"/>
        </authorList>
    </citation>
    <scope>IDENTIFICATION</scope>
</reference>
<evidence type="ECO:0000313" key="2">
    <source>
        <dbReference type="WBParaSite" id="JU765_v2.g759.t1"/>
    </source>
</evidence>